<dbReference type="NCBIfam" id="NF038188">
    <property type="entry name" value="cas13A_C2c2"/>
    <property type="match status" value="1"/>
</dbReference>
<accession>A0A1N7IRW0</accession>
<dbReference type="AlphaFoldDB" id="A0A1N7IRW0"/>
<evidence type="ECO:0000256" key="2">
    <source>
        <dbReference type="ARBA" id="ARBA00022737"/>
    </source>
</evidence>
<keyword evidence="2" id="KW-0677">Repeat</keyword>
<evidence type="ECO:0000313" key="11">
    <source>
        <dbReference type="Proteomes" id="UP000185678"/>
    </source>
</evidence>
<name>A0A1N7IRW0_9PROT</name>
<keyword evidence="5" id="KW-0694">RNA-binding</keyword>
<gene>
    <name evidence="10" type="ORF">SAMN05421779_101530</name>
</gene>
<evidence type="ECO:0000313" key="10">
    <source>
        <dbReference type="EMBL" id="SIS39736.1"/>
    </source>
</evidence>
<proteinExistence type="inferred from homology"/>
<dbReference type="GO" id="GO:0004519">
    <property type="term" value="F:endonuclease activity"/>
    <property type="evidence" value="ECO:0007669"/>
    <property type="project" value="UniProtKB-KW"/>
</dbReference>
<keyword evidence="1" id="KW-0540">Nuclease</keyword>
<dbReference type="GO" id="GO:0003723">
    <property type="term" value="F:RNA binding"/>
    <property type="evidence" value="ECO:0007669"/>
    <property type="project" value="UniProtKB-KW"/>
</dbReference>
<dbReference type="RefSeq" id="WP_076398593.1">
    <property type="nucleotide sequence ID" value="NZ_FTOA01000001.1"/>
</dbReference>
<dbReference type="InterPro" id="IPR053395">
    <property type="entry name" value="Cas13a_endoribonuclease"/>
</dbReference>
<dbReference type="EMBL" id="FTOA01000001">
    <property type="protein sequence ID" value="SIS39736.1"/>
    <property type="molecule type" value="Genomic_DNA"/>
</dbReference>
<evidence type="ECO:0000256" key="7">
    <source>
        <dbReference type="ARBA" id="ARBA00044753"/>
    </source>
</evidence>
<dbReference type="GO" id="GO:0016787">
    <property type="term" value="F:hydrolase activity"/>
    <property type="evidence" value="ECO:0007669"/>
    <property type="project" value="UniProtKB-KW"/>
</dbReference>
<dbReference type="OrthoDB" id="7331891at2"/>
<reference evidence="10 11" key="1">
    <citation type="submission" date="2017-01" db="EMBL/GenBank/DDBJ databases">
        <authorList>
            <person name="Mah S.A."/>
            <person name="Swanson W.J."/>
            <person name="Moy G.W."/>
            <person name="Vacquier V.D."/>
        </authorList>
    </citation>
    <scope>NUCLEOTIDE SEQUENCE [LARGE SCALE GENOMIC DNA]</scope>
    <source>
        <strain evidence="10 11">DSM 11589</strain>
    </source>
</reference>
<feature type="compositionally biased region" description="Polar residues" evidence="9">
    <location>
        <begin position="8"/>
        <end position="22"/>
    </location>
</feature>
<comment type="similarity">
    <text evidence="7">Belongs to the CRISPR-associated endoribonuclease Cas13a family.</text>
</comment>
<keyword evidence="11" id="KW-1185">Reference proteome</keyword>
<keyword evidence="3" id="KW-0255">Endonuclease</keyword>
<keyword evidence="4" id="KW-0378">Hydrolase</keyword>
<feature type="region of interest" description="Disordered" evidence="9">
    <location>
        <begin position="1"/>
        <end position="22"/>
    </location>
</feature>
<organism evidence="10 11">
    <name type="scientific">Insolitispirillum peregrinum</name>
    <dbReference type="NCBI Taxonomy" id="80876"/>
    <lineage>
        <taxon>Bacteria</taxon>
        <taxon>Pseudomonadati</taxon>
        <taxon>Pseudomonadota</taxon>
        <taxon>Alphaproteobacteria</taxon>
        <taxon>Rhodospirillales</taxon>
        <taxon>Novispirillaceae</taxon>
        <taxon>Insolitispirillum</taxon>
    </lineage>
</organism>
<evidence type="ECO:0000256" key="1">
    <source>
        <dbReference type="ARBA" id="ARBA00022722"/>
    </source>
</evidence>
<keyword evidence="6" id="KW-0051">Antiviral defense</keyword>
<sequence length="1082" mass="121767">MRIIRPYGSSTVASPSPQDAQPLRSLQRQNGTFDVAEFSRRHPELVLAQWVAMLDKIIRKPAPGKNSTALPRPTAEQRRLRQQVGAALWAEMQRHTPVPPELKAVWDSKVHPYSKDNAPATAKTPSHRGRWYDRFGDPETSAATVAEGVRRHLLDSAQPFRANGGQPKGKGVIEHRALTIQNGTLLHHHQSEKAGPLPEDWSTYRADELVSTIGKDARWIKVAASLYQHYGRIFGPTTPISEAQTRPEFVLHTAVKAYYRRLFKERKLPAERLERLLPRTGEALRHAVTVQHGNRSLADAVRIGKILHYGWLQNGEPDPWPDDAALYSSRYWGSDGQTDIKHSEAVSRVWRRALTAAQRTLTSWLYPAGTDAGDILLIGQKPDSIDRNRLPLLYGDSTRHWTRSPGDVWLFLKQTLENLRNSSFHFKTLSAFTSHLDGTCESEPAEQQAAQALWQDDRQQDHQQVFLSLRALDATTYLPTGPLHRIVNAVQSTDATLPLPRFRRVVTRAANTRLKGFPVEPVNRRTMEDDPLLRCRYGVLKLLYERGFRAWLETRPSIASCLDQSLKRSTKAAQTINGKNSPQGVEILSRATKLLQAEGGGGHGIHDLFDRLYAATAREMRVQVGYHHDAEAARQQAEFIEDLKCEVVARAFCAYLKTLGIQGDTFRRQPEPLPTWPDLPDLPSSTIGTAQAALYSVLHLMPVEDVGSLLHQLRRWLVALQARGGEDGTAITATIPLLELYLNRHDAKFSGGGAGTGLRWDDWQVFFDCQATFDRVFPPGPALDSHRLPLRGLREVLRFGRVNDLAALIGQDKITAAEVDRWHTAEQTIAAQQQRREALHEQLSRKKGTDAEVDEYRALVTAIADHRHLTAHVTLSNVVRLHRLMTTVLGRLVDYGGLWERDLTFVTLYEAHRLGGLRNLLSESRVNKFLDGQTPAALSKKNNAEENGMISKVLGDKARRQIRNDFAHFNMLQQGKKTINLTDEINNARKLMAHDRKLKNAITRSVTTLLQQDGLDIVWTMDASHRLTDAKIDSRNAIHLHKTHNRANIREPLHGKSYCRWVAALFGATSTPSATKKSDKIR</sequence>
<evidence type="ECO:0000256" key="6">
    <source>
        <dbReference type="ARBA" id="ARBA00023118"/>
    </source>
</evidence>
<protein>
    <recommendedName>
        <fullName evidence="8">CRISPR-associated endoribonuclease Cas13a</fullName>
    </recommendedName>
</protein>
<evidence type="ECO:0000256" key="3">
    <source>
        <dbReference type="ARBA" id="ARBA00022759"/>
    </source>
</evidence>
<evidence type="ECO:0000256" key="9">
    <source>
        <dbReference type="SAM" id="MobiDB-lite"/>
    </source>
</evidence>
<evidence type="ECO:0000256" key="4">
    <source>
        <dbReference type="ARBA" id="ARBA00022801"/>
    </source>
</evidence>
<dbReference type="GO" id="GO:0051607">
    <property type="term" value="P:defense response to virus"/>
    <property type="evidence" value="ECO:0007669"/>
    <property type="project" value="UniProtKB-KW"/>
</dbReference>
<evidence type="ECO:0000256" key="8">
    <source>
        <dbReference type="ARBA" id="ARBA00044792"/>
    </source>
</evidence>
<dbReference type="Proteomes" id="UP000185678">
    <property type="component" value="Unassembled WGS sequence"/>
</dbReference>
<evidence type="ECO:0000256" key="5">
    <source>
        <dbReference type="ARBA" id="ARBA00022884"/>
    </source>
</evidence>